<proteinExistence type="predicted"/>
<dbReference type="EMBL" id="CCKQ01002064">
    <property type="protein sequence ID" value="CDW73158.1"/>
    <property type="molecule type" value="Genomic_DNA"/>
</dbReference>
<organism evidence="2 3">
    <name type="scientific">Stylonychia lemnae</name>
    <name type="common">Ciliate</name>
    <dbReference type="NCBI Taxonomy" id="5949"/>
    <lineage>
        <taxon>Eukaryota</taxon>
        <taxon>Sar</taxon>
        <taxon>Alveolata</taxon>
        <taxon>Ciliophora</taxon>
        <taxon>Intramacronucleata</taxon>
        <taxon>Spirotrichea</taxon>
        <taxon>Stichotrichia</taxon>
        <taxon>Sporadotrichida</taxon>
        <taxon>Oxytrichidae</taxon>
        <taxon>Stylonychinae</taxon>
        <taxon>Stylonychia</taxon>
    </lineage>
</organism>
<dbReference type="OrthoDB" id="326973at2759"/>
<protein>
    <submittedName>
        <fullName evidence="2">Uncharacterized protein</fullName>
    </submittedName>
</protein>
<dbReference type="InParanoid" id="A0A077ZTD5"/>
<gene>
    <name evidence="2" type="primary">Contig4479.g4777</name>
    <name evidence="2" type="ORF">STYLEM_2134</name>
</gene>
<feature type="coiled-coil region" evidence="1">
    <location>
        <begin position="72"/>
        <end position="185"/>
    </location>
</feature>
<keyword evidence="3" id="KW-1185">Reference proteome</keyword>
<reference evidence="2 3" key="1">
    <citation type="submission" date="2014-06" db="EMBL/GenBank/DDBJ databases">
        <authorList>
            <person name="Swart Estienne"/>
        </authorList>
    </citation>
    <scope>NUCLEOTIDE SEQUENCE [LARGE SCALE GENOMIC DNA]</scope>
    <source>
        <strain evidence="2 3">130c</strain>
    </source>
</reference>
<evidence type="ECO:0000256" key="1">
    <source>
        <dbReference type="SAM" id="Coils"/>
    </source>
</evidence>
<keyword evidence="1" id="KW-0175">Coiled coil</keyword>
<evidence type="ECO:0000313" key="2">
    <source>
        <dbReference type="EMBL" id="CDW73158.1"/>
    </source>
</evidence>
<evidence type="ECO:0000313" key="3">
    <source>
        <dbReference type="Proteomes" id="UP000039865"/>
    </source>
</evidence>
<sequence length="628" mass="74218">MDEKQEKINQLLENNKRYYPTDGKGNIDEWGAVIKRQVEAFELQKQLQDKVKVHQMQNYGQKQQLWFIYHFRQELEKELQQQEDKKRILEMEKIVDRDNVQKEAQYVKMIEEAQKELERQKKQSMSEQLKMTIDQKNKAVQDMRRQEQQRDYENIQNALRQKEMLDQADLEKRRMQKELLLMDNNQSRRMRQIKDEQQKYLDMEAEERAKNNLTYFSGYEQRLNENQIRLKQFDENQRRIRENYNQYVASPQANKLSQEAFRQMRDQQEIETRNMSLQQQEERNKQLIKLQNQNSLNMQILQKQQLNQVNDKDILAQQMSNSTNVAKQMEEEQALLKKQKQAAYKEMLDQQSSIKNQIRTHGNMTEVEKQMNKDDLIAWKNYDNNQYSMIPGVSNQKKILDRSQFGYVGKDGSQQVQMLNMKSPMKNPDKFQEHQERMKQYGFSRDVRDVYSNVNKGANNAYGSRANLNNSLIVDQQKNRSNFTSLGNTNKSQDQIDYTADDLRDAGLQQNILSQNNSKELLLEKQNINYSANQMSSNRNSLVQNQRQNNFGKGTPNLLYHQYDTIQQPDYQYNQASNGIIGGGGQINSPMYQNNGHIQSQMRSSSINGGIKQARDRSLINAGNSILL</sequence>
<dbReference type="Proteomes" id="UP000039865">
    <property type="component" value="Unassembled WGS sequence"/>
</dbReference>
<feature type="coiled-coil region" evidence="1">
    <location>
        <begin position="312"/>
        <end position="346"/>
    </location>
</feature>
<name>A0A077ZTD5_STYLE</name>
<accession>A0A077ZTD5</accession>
<dbReference type="AlphaFoldDB" id="A0A077ZTD5"/>